<dbReference type="SUPFAM" id="SSF82153">
    <property type="entry name" value="FAS1 domain"/>
    <property type="match status" value="2"/>
</dbReference>
<dbReference type="InterPro" id="IPR000782">
    <property type="entry name" value="FAS1_domain"/>
</dbReference>
<sequence>MKFQNFLPLALTKLATAQNGTPSNSSLIDVLPFNNHILSVLNGILEERLGFATTLDRMVGVTILAPSDDAIRSFLNNTTIDRMLASDPGAFEAFLFYHILNGTYFIKDFMETPMFIETMLHNSTFENVTGGQVVEARKDGDTVGFYSTLKTEANVTRADLNFTGGVVHIINRVLEIPMNLSATAIAANLTAVTGAISAVHLTDDMTDMQEITVFAPSNDAFEAIASVVGSLSDDDLRSILEYHIVQGRIEYSTALENGTLRTVEGSDLNISVEDGAIYVDEARVILRDVLISNGVIHVVDNVLNPNNTSGVPNSTSTLPAFSGISTISGVNVPSTTNVPMPAETTTGLVILTGSRTGTFTDAGVPHATAAVAFGALFGGVVMVMNGL</sequence>
<organism evidence="2 3">
    <name type="scientific">Fusarium oxysporum</name>
    <name type="common">Fusarium vascular wilt</name>
    <dbReference type="NCBI Taxonomy" id="5507"/>
    <lineage>
        <taxon>Eukaryota</taxon>
        <taxon>Fungi</taxon>
        <taxon>Dikarya</taxon>
        <taxon>Ascomycota</taxon>
        <taxon>Pezizomycotina</taxon>
        <taxon>Sordariomycetes</taxon>
        <taxon>Hypocreomycetidae</taxon>
        <taxon>Hypocreales</taxon>
        <taxon>Nectriaceae</taxon>
        <taxon>Fusarium</taxon>
        <taxon>Fusarium oxysporum species complex</taxon>
    </lineage>
</organism>
<dbReference type="GO" id="GO:0000329">
    <property type="term" value="C:fungal-type vacuole membrane"/>
    <property type="evidence" value="ECO:0007669"/>
    <property type="project" value="TreeGrafter"/>
</dbReference>
<dbReference type="Proteomes" id="UP000558688">
    <property type="component" value="Unassembled WGS sequence"/>
</dbReference>
<dbReference type="Gene3D" id="2.30.180.10">
    <property type="entry name" value="FAS1 domain"/>
    <property type="match status" value="2"/>
</dbReference>
<reference evidence="2" key="1">
    <citation type="submission" date="2020-02" db="EMBL/GenBank/DDBJ databases">
        <title>Identification and distribution of gene clusters putatively required for synthesis of sphingolipid metabolism inhibitors in phylogenetically diverse species of the filamentous fungus Fusarium.</title>
        <authorList>
            <person name="Kim H.-S."/>
            <person name="Busman M."/>
            <person name="Brown D.W."/>
            <person name="Divon H."/>
            <person name="Uhlig S."/>
            <person name="Proctor R.H."/>
        </authorList>
    </citation>
    <scope>NUCLEOTIDE SEQUENCE [LARGE SCALE GENOMIC DNA]</scope>
    <source>
        <strain evidence="2">NRRL 39464</strain>
    </source>
</reference>
<dbReference type="PANTHER" id="PTHR10900:SF77">
    <property type="entry name" value="FI19380P1"/>
    <property type="match status" value="1"/>
</dbReference>
<dbReference type="EMBL" id="JAAFOW010004451">
    <property type="protein sequence ID" value="KAF5232836.1"/>
    <property type="molecule type" value="Genomic_DNA"/>
</dbReference>
<dbReference type="GO" id="GO:0016236">
    <property type="term" value="P:macroautophagy"/>
    <property type="evidence" value="ECO:0007669"/>
    <property type="project" value="TreeGrafter"/>
</dbReference>
<protein>
    <recommendedName>
        <fullName evidence="1">FAS1 domain-containing protein</fullName>
    </recommendedName>
</protein>
<proteinExistence type="predicted"/>
<dbReference type="PANTHER" id="PTHR10900">
    <property type="entry name" value="PERIOSTIN-RELATED"/>
    <property type="match status" value="1"/>
</dbReference>
<dbReference type="FunFam" id="2.30.180.10:FF:000032">
    <property type="entry name" value="Fasciclin domain-containing protein, putative"/>
    <property type="match status" value="1"/>
</dbReference>
<feature type="domain" description="FAS1" evidence="1">
    <location>
        <begin position="176"/>
        <end position="303"/>
    </location>
</feature>
<gene>
    <name evidence="2" type="ORF">FOXYS1_15777</name>
</gene>
<feature type="domain" description="FAS1" evidence="1">
    <location>
        <begin position="24"/>
        <end position="174"/>
    </location>
</feature>
<dbReference type="AlphaFoldDB" id="A0A8H5DRH9"/>
<evidence type="ECO:0000313" key="3">
    <source>
        <dbReference type="Proteomes" id="UP000558688"/>
    </source>
</evidence>
<accession>A0A8H5DRH9</accession>
<dbReference type="InterPro" id="IPR036378">
    <property type="entry name" value="FAS1_dom_sf"/>
</dbReference>
<name>A0A8H5DRH9_FUSOX</name>
<dbReference type="InterPro" id="IPR050904">
    <property type="entry name" value="Adhesion/Biosynth-related"/>
</dbReference>
<dbReference type="Pfam" id="PF02469">
    <property type="entry name" value="Fasciclin"/>
    <property type="match status" value="2"/>
</dbReference>
<comment type="caution">
    <text evidence="2">The sequence shown here is derived from an EMBL/GenBank/DDBJ whole genome shotgun (WGS) entry which is preliminary data.</text>
</comment>
<dbReference type="PROSITE" id="PS50213">
    <property type="entry name" value="FAS1"/>
    <property type="match status" value="2"/>
</dbReference>
<evidence type="ECO:0000259" key="1">
    <source>
        <dbReference type="PROSITE" id="PS50213"/>
    </source>
</evidence>
<evidence type="ECO:0000313" key="2">
    <source>
        <dbReference type="EMBL" id="KAF5232836.1"/>
    </source>
</evidence>
<dbReference type="SMART" id="SM00554">
    <property type="entry name" value="FAS1"/>
    <property type="match status" value="2"/>
</dbReference>